<evidence type="ECO:0000256" key="2">
    <source>
        <dbReference type="ARBA" id="ARBA00022884"/>
    </source>
</evidence>
<dbReference type="Gene3D" id="2.40.280.10">
    <property type="match status" value="1"/>
</dbReference>
<keyword evidence="2 3" id="KW-0694">RNA-binding</keyword>
<dbReference type="InterPro" id="IPR023620">
    <property type="entry name" value="SmpB"/>
</dbReference>
<dbReference type="InterPro" id="IPR000037">
    <property type="entry name" value="SsrA-bd_prot"/>
</dbReference>
<dbReference type="PROSITE" id="PS01317">
    <property type="entry name" value="SSRP"/>
    <property type="match status" value="1"/>
</dbReference>
<dbReference type="GO" id="GO:0070930">
    <property type="term" value="P:trans-translation-dependent protein tagging"/>
    <property type="evidence" value="ECO:0007669"/>
    <property type="project" value="TreeGrafter"/>
</dbReference>
<dbReference type="HAMAP" id="MF_00023">
    <property type="entry name" value="SmpB"/>
    <property type="match status" value="1"/>
</dbReference>
<dbReference type="CDD" id="cd09294">
    <property type="entry name" value="SmpB"/>
    <property type="match status" value="1"/>
</dbReference>
<dbReference type="PANTHER" id="PTHR30308:SF2">
    <property type="entry name" value="SSRA-BINDING PROTEIN"/>
    <property type="match status" value="1"/>
</dbReference>
<comment type="similarity">
    <text evidence="3">Belongs to the SmpB family.</text>
</comment>
<dbReference type="SUPFAM" id="SSF74982">
    <property type="entry name" value="Small protein B (SmpB)"/>
    <property type="match status" value="1"/>
</dbReference>
<dbReference type="RefSeq" id="WP_122030387.1">
    <property type="nucleotide sequence ID" value="NZ_LS483254.1"/>
</dbReference>
<keyword evidence="1 3" id="KW-0963">Cytoplasm</keyword>
<evidence type="ECO:0000313" key="5">
    <source>
        <dbReference type="Proteomes" id="UP000249818"/>
    </source>
</evidence>
<dbReference type="GO" id="GO:0003723">
    <property type="term" value="F:RNA binding"/>
    <property type="evidence" value="ECO:0007669"/>
    <property type="project" value="UniProtKB-UniRule"/>
</dbReference>
<dbReference type="NCBIfam" id="NF003843">
    <property type="entry name" value="PRK05422.1"/>
    <property type="match status" value="1"/>
</dbReference>
<dbReference type="Pfam" id="PF01668">
    <property type="entry name" value="SmpB"/>
    <property type="match status" value="1"/>
</dbReference>
<proteinExistence type="inferred from homology"/>
<organism evidence="4 5">
    <name type="scientific">Candidatus Bipolaricaulis anaerobius</name>
    <dbReference type="NCBI Taxonomy" id="2026885"/>
    <lineage>
        <taxon>Bacteria</taxon>
        <taxon>Candidatus Bipolaricaulota</taxon>
        <taxon>Candidatus Bipolaricaulia</taxon>
        <taxon>Candidatus Bipolaricaulales</taxon>
        <taxon>Candidatus Bipolaricaulaceae</taxon>
        <taxon>Candidatus Bipolaricaulis</taxon>
    </lineage>
</organism>
<comment type="function">
    <text evidence="3">Required for rescue of stalled ribosomes mediated by trans-translation. Binds to transfer-messenger RNA (tmRNA), required for stable association of tmRNA with ribosomes. tmRNA and SmpB together mimic tRNA shape, replacing the anticodon stem-loop with SmpB. tmRNA is encoded by the ssrA gene; the 2 termini fold to resemble tRNA(Ala) and it encodes a 'tag peptide', a short internal open reading frame. During trans-translation Ala-aminoacylated tmRNA acts like a tRNA, entering the A-site of stalled ribosomes, displacing the stalled mRNA. The ribosome then switches to translate the ORF on the tmRNA; the nascent peptide is terminated with the 'tag peptide' encoded by the tmRNA and targeted for degradation. The ribosome is freed to recommence translation, which seems to be the essential function of trans-translation.</text>
</comment>
<dbReference type="InterPro" id="IPR020081">
    <property type="entry name" value="SsrA-bd_prot_CS"/>
</dbReference>
<dbReference type="OrthoDB" id="9805462at2"/>
<protein>
    <recommendedName>
        <fullName evidence="3">SsrA-binding protein</fullName>
    </recommendedName>
    <alternativeName>
        <fullName evidence="3">Small protein B</fullName>
    </alternativeName>
</protein>
<dbReference type="Proteomes" id="UP000249818">
    <property type="component" value="Chromosome BARAN1"/>
</dbReference>
<sequence>MARDLIARNRRARRDYAIEEIYEAGIALRGSEVKSLRAHRASLDESYARVKDGEVWLFGAHIAPYGPSGGYGHDPERPRRLLLHKREIARLIGKAGQAGYTLIPLSLYFNDRGYAKVELALARGQTKVDKRRKIIQEEEERRAREALKRFR</sequence>
<gene>
    <name evidence="3 4" type="primary">smpB</name>
    <name evidence="4" type="ORF">BARAN1_0093</name>
</gene>
<keyword evidence="5" id="KW-1185">Reference proteome</keyword>
<dbReference type="GO" id="GO:0005829">
    <property type="term" value="C:cytosol"/>
    <property type="evidence" value="ECO:0007669"/>
    <property type="project" value="TreeGrafter"/>
</dbReference>
<evidence type="ECO:0000256" key="1">
    <source>
        <dbReference type="ARBA" id="ARBA00022490"/>
    </source>
</evidence>
<dbReference type="PANTHER" id="PTHR30308">
    <property type="entry name" value="TMRNA-BINDING COMPONENT OF TRANS-TRANSLATION TAGGING COMPLEX"/>
    <property type="match status" value="1"/>
</dbReference>
<name>A0A2X3KTX0_9BACT</name>
<comment type="subcellular location">
    <subcellularLocation>
        <location evidence="3">Cytoplasm</location>
    </subcellularLocation>
    <text evidence="3">The tmRNA-SmpB complex associates with stalled 70S ribosomes.</text>
</comment>
<evidence type="ECO:0000313" key="4">
    <source>
        <dbReference type="EMBL" id="SQD92118.1"/>
    </source>
</evidence>
<dbReference type="EMBL" id="LS483254">
    <property type="protein sequence ID" value="SQD92118.1"/>
    <property type="molecule type" value="Genomic_DNA"/>
</dbReference>
<evidence type="ECO:0000256" key="3">
    <source>
        <dbReference type="HAMAP-Rule" id="MF_00023"/>
    </source>
</evidence>
<dbReference type="AlphaFoldDB" id="A0A2X3KTX0"/>
<dbReference type="KEGG" id="bana:BARAN1_0093"/>
<reference evidence="5" key="1">
    <citation type="submission" date="2018-05" db="EMBL/GenBank/DDBJ databases">
        <authorList>
            <person name="Hao L."/>
        </authorList>
    </citation>
    <scope>NUCLEOTIDE SEQUENCE [LARGE SCALE GENOMIC DNA]</scope>
</reference>
<accession>A0A2X3KTX0</accession>
<dbReference type="GO" id="GO:0070929">
    <property type="term" value="P:trans-translation"/>
    <property type="evidence" value="ECO:0007669"/>
    <property type="project" value="UniProtKB-UniRule"/>
</dbReference>
<dbReference type="NCBIfam" id="TIGR00086">
    <property type="entry name" value="smpB"/>
    <property type="match status" value="1"/>
</dbReference>